<dbReference type="OrthoDB" id="2507647at2759"/>
<comment type="caution">
    <text evidence="2">The sequence shown here is derived from an EMBL/GenBank/DDBJ whole genome shotgun (WGS) entry which is preliminary data.</text>
</comment>
<sequence>MSSPIDLTSPTPPSFRTRLSSHDSDDEPLTYPSFSPSRLAIPRRDDSHSHSRGSSAASGSAGGPSNLAATATGSGSRSSNPNPNLLSRLIRQSSPATDEELAEDFRDLRDHDYPVEDDGEVENLFGGTGFSVRETRTAPRDRERGRSGGSDEDGPSTTSRRLGSLLNNSRRAGARRLSSPSAGDEGITATFHRRGNRTERFRSPSSEPLSSAPASPPLSPATGLGPSNAQTAVPSHLPVPVPITQVTGAAARRRAIMDAMQDRRAERAGRREREQGRSQARGTPGLEVRPMAPLPRRGPGAGTGAGPGARDVIDLANESDDEEFEVTGANITARQRPVLSRQASGQEARGAGTGQQARFPEARRGLHALNEVLERRRRQAEAIFNDEADERRRAVLSPPAAAAAPQPPIRLGGAVFRAGNRQINYEAQPAGGPNRPRHRAVRTPSPPPGGRGGRHFGDMDGGAHGIFDRLFNFLPGLGGHDHPAGFADLLMGALPMFAGGNGAGPAGIRREDDVQTIIAAVPEFQYPDVPADFTRDFEVVDKQPIALDDNGKVIPSNSKPFLACAKCAEPLLLSSAYRSPGDRVWVLRCGHMVDQKCLDEMSTPTTSAELAKVLPPMGEPLDMPDAPVRRGRKKARVSKKEASAPRVYNYTCPVKGCGKVHAATQSAGQQGWAQREGDGALQAYA</sequence>
<feature type="compositionally biased region" description="Low complexity" evidence="1">
    <location>
        <begin position="155"/>
        <end position="171"/>
    </location>
</feature>
<protein>
    <submittedName>
        <fullName evidence="2">Uncharacterized protein</fullName>
    </submittedName>
</protein>
<feature type="region of interest" description="Disordered" evidence="1">
    <location>
        <begin position="615"/>
        <end position="640"/>
    </location>
</feature>
<feature type="compositionally biased region" description="Low complexity" evidence="1">
    <location>
        <begin position="52"/>
        <end position="89"/>
    </location>
</feature>
<reference evidence="2 3" key="1">
    <citation type="submission" date="2018-11" db="EMBL/GenBank/DDBJ databases">
        <title>Genome sequence of Saitozyma podzolica DSM 27192.</title>
        <authorList>
            <person name="Aliyu H."/>
            <person name="Gorte O."/>
            <person name="Ochsenreither K."/>
        </authorList>
    </citation>
    <scope>NUCLEOTIDE SEQUENCE [LARGE SCALE GENOMIC DNA]</scope>
    <source>
        <strain evidence="2 3">DSM 27192</strain>
    </source>
</reference>
<feature type="region of interest" description="Disordered" evidence="1">
    <location>
        <begin position="1"/>
        <end position="362"/>
    </location>
</feature>
<evidence type="ECO:0000256" key="1">
    <source>
        <dbReference type="SAM" id="MobiDB-lite"/>
    </source>
</evidence>
<feature type="region of interest" description="Disordered" evidence="1">
    <location>
        <begin position="427"/>
        <end position="451"/>
    </location>
</feature>
<dbReference type="Proteomes" id="UP000279259">
    <property type="component" value="Unassembled WGS sequence"/>
</dbReference>
<gene>
    <name evidence="2" type="ORF">EHS25_005997</name>
</gene>
<feature type="compositionally biased region" description="Low complexity" evidence="1">
    <location>
        <begin position="289"/>
        <end position="298"/>
    </location>
</feature>
<feature type="compositionally biased region" description="Low complexity" evidence="1">
    <location>
        <begin position="203"/>
        <end position="213"/>
    </location>
</feature>
<dbReference type="AlphaFoldDB" id="A0A427XU12"/>
<name>A0A427XU12_9TREE</name>
<keyword evidence="3" id="KW-1185">Reference proteome</keyword>
<feature type="compositionally biased region" description="Basic and acidic residues" evidence="1">
    <location>
        <begin position="260"/>
        <end position="276"/>
    </location>
</feature>
<dbReference type="STRING" id="1890683.A0A427XU12"/>
<feature type="compositionally biased region" description="Basic and acidic residues" evidence="1">
    <location>
        <begin position="133"/>
        <end position="146"/>
    </location>
</feature>
<evidence type="ECO:0000313" key="3">
    <source>
        <dbReference type="Proteomes" id="UP000279259"/>
    </source>
</evidence>
<proteinExistence type="predicted"/>
<accession>A0A427XU12</accession>
<dbReference type="EMBL" id="RSCD01000027">
    <property type="protein sequence ID" value="RSH82287.1"/>
    <property type="molecule type" value="Genomic_DNA"/>
</dbReference>
<evidence type="ECO:0000313" key="2">
    <source>
        <dbReference type="EMBL" id="RSH82287.1"/>
    </source>
</evidence>
<feature type="compositionally biased region" description="Basic and acidic residues" evidence="1">
    <location>
        <begin position="103"/>
        <end position="114"/>
    </location>
</feature>
<organism evidence="2 3">
    <name type="scientific">Saitozyma podzolica</name>
    <dbReference type="NCBI Taxonomy" id="1890683"/>
    <lineage>
        <taxon>Eukaryota</taxon>
        <taxon>Fungi</taxon>
        <taxon>Dikarya</taxon>
        <taxon>Basidiomycota</taxon>
        <taxon>Agaricomycotina</taxon>
        <taxon>Tremellomycetes</taxon>
        <taxon>Tremellales</taxon>
        <taxon>Trimorphomycetaceae</taxon>
        <taxon>Saitozyma</taxon>
    </lineage>
</organism>